<comment type="caution">
    <text evidence="1">The sequence shown here is derived from an EMBL/GenBank/DDBJ whole genome shotgun (WGS) entry which is preliminary data.</text>
</comment>
<proteinExistence type="predicted"/>
<dbReference type="EMBL" id="JBBHLC010000040">
    <property type="protein sequence ID" value="MEJ5864468.1"/>
    <property type="molecule type" value="Genomic_DNA"/>
</dbReference>
<organism evidence="1 2">
    <name type="scientific">Pseudomonas farsensis</name>
    <dbReference type="NCBI Taxonomy" id="2745492"/>
    <lineage>
        <taxon>Bacteria</taxon>
        <taxon>Pseudomonadati</taxon>
        <taxon>Pseudomonadota</taxon>
        <taxon>Gammaproteobacteria</taxon>
        <taxon>Pseudomonadales</taxon>
        <taxon>Pseudomonadaceae</taxon>
        <taxon>Pseudomonas</taxon>
    </lineage>
</organism>
<evidence type="ECO:0008006" key="3">
    <source>
        <dbReference type="Google" id="ProtNLM"/>
    </source>
</evidence>
<protein>
    <recommendedName>
        <fullName evidence="3">DUF3077 domain-containing protein</fullName>
    </recommendedName>
</protein>
<reference evidence="1 2" key="1">
    <citation type="submission" date="2024-02" db="EMBL/GenBank/DDBJ databases">
        <title>Identification of pathogenicity and growth-promoting function of Pseudomonas putida variant.</title>
        <authorList>
            <person name="Sun J."/>
        </authorList>
    </citation>
    <scope>NUCLEOTIDE SEQUENCE [LARGE SCALE GENOMIC DNA]</scope>
    <source>
        <strain evidence="1 2">A03</strain>
    </source>
</reference>
<gene>
    <name evidence="1" type="ORF">V7S98_14665</name>
</gene>
<keyword evidence="2" id="KW-1185">Reference proteome</keyword>
<dbReference type="Proteomes" id="UP001380290">
    <property type="component" value="Unassembled WGS sequence"/>
</dbReference>
<evidence type="ECO:0000313" key="2">
    <source>
        <dbReference type="Proteomes" id="UP001380290"/>
    </source>
</evidence>
<sequence>MKKLVPDPPQLHPYITLSPALTPEAARYEATVLMNCLHHVLNIYFASTDAPLRNTLLTTSLYLSQLLQPLTERVQEQPQ</sequence>
<dbReference type="RefSeq" id="WP_339599709.1">
    <property type="nucleotide sequence ID" value="NZ_JBAVVI010000090.1"/>
</dbReference>
<name>A0ABU8QUX2_9PSED</name>
<accession>A0ABU8QUX2</accession>
<evidence type="ECO:0000313" key="1">
    <source>
        <dbReference type="EMBL" id="MEJ5864468.1"/>
    </source>
</evidence>